<keyword evidence="4 7" id="KW-0812">Transmembrane</keyword>
<dbReference type="STRING" id="151894.SAMN04488524_1231"/>
<dbReference type="InterPro" id="IPR012910">
    <property type="entry name" value="Plug_dom"/>
</dbReference>
<dbReference type="InterPro" id="IPR023997">
    <property type="entry name" value="TonB-dep_OMP_SusC/RagA_CS"/>
</dbReference>
<dbReference type="Pfam" id="PF07715">
    <property type="entry name" value="Plug"/>
    <property type="match status" value="1"/>
</dbReference>
<evidence type="ECO:0000256" key="7">
    <source>
        <dbReference type="PROSITE-ProRule" id="PRU01360"/>
    </source>
</evidence>
<keyword evidence="2 7" id="KW-0813">Transport</keyword>
<dbReference type="EMBL" id="FWXT01000001">
    <property type="protein sequence ID" value="SMC56712.1"/>
    <property type="molecule type" value="Genomic_DNA"/>
</dbReference>
<evidence type="ECO:0000256" key="1">
    <source>
        <dbReference type="ARBA" id="ARBA00004571"/>
    </source>
</evidence>
<dbReference type="PROSITE" id="PS52016">
    <property type="entry name" value="TONB_DEPENDENT_REC_3"/>
    <property type="match status" value="1"/>
</dbReference>
<evidence type="ECO:0000256" key="3">
    <source>
        <dbReference type="ARBA" id="ARBA00022452"/>
    </source>
</evidence>
<dbReference type="NCBIfam" id="TIGR04056">
    <property type="entry name" value="OMP_RagA_SusC"/>
    <property type="match status" value="1"/>
</dbReference>
<evidence type="ECO:0000259" key="8">
    <source>
        <dbReference type="Pfam" id="PF07715"/>
    </source>
</evidence>
<dbReference type="InterPro" id="IPR036942">
    <property type="entry name" value="Beta-barrel_TonB_sf"/>
</dbReference>
<keyword evidence="5 7" id="KW-0472">Membrane</keyword>
<name>A0A1W2A8B6_9SPHI</name>
<dbReference type="Pfam" id="PF13715">
    <property type="entry name" value="CarbopepD_reg_2"/>
    <property type="match status" value="1"/>
</dbReference>
<proteinExistence type="inferred from homology"/>
<reference evidence="10" key="1">
    <citation type="submission" date="2017-04" db="EMBL/GenBank/DDBJ databases">
        <authorList>
            <person name="Varghese N."/>
            <person name="Submissions S."/>
        </authorList>
    </citation>
    <scope>NUCLEOTIDE SEQUENCE [LARGE SCALE GENOMIC DNA]</scope>
    <source>
        <strain evidence="10">DSM 12126</strain>
    </source>
</reference>
<organism evidence="9 10">
    <name type="scientific">Pedobacter africanus</name>
    <dbReference type="NCBI Taxonomy" id="151894"/>
    <lineage>
        <taxon>Bacteria</taxon>
        <taxon>Pseudomonadati</taxon>
        <taxon>Bacteroidota</taxon>
        <taxon>Sphingobacteriia</taxon>
        <taxon>Sphingobacteriales</taxon>
        <taxon>Sphingobacteriaceae</taxon>
        <taxon>Pedobacter</taxon>
    </lineage>
</organism>
<dbReference type="InterPro" id="IPR023996">
    <property type="entry name" value="TonB-dep_OMP_SusC/RagA"/>
</dbReference>
<keyword evidence="10" id="KW-1185">Reference proteome</keyword>
<gene>
    <name evidence="9" type="ORF">SAMN04488524_1231</name>
</gene>
<dbReference type="GO" id="GO:0009279">
    <property type="term" value="C:cell outer membrane"/>
    <property type="evidence" value="ECO:0007669"/>
    <property type="project" value="UniProtKB-SubCell"/>
</dbReference>
<dbReference type="InterPro" id="IPR037066">
    <property type="entry name" value="Plug_dom_sf"/>
</dbReference>
<dbReference type="SUPFAM" id="SSF49464">
    <property type="entry name" value="Carboxypeptidase regulatory domain-like"/>
    <property type="match status" value="1"/>
</dbReference>
<evidence type="ECO:0000256" key="5">
    <source>
        <dbReference type="ARBA" id="ARBA00023136"/>
    </source>
</evidence>
<evidence type="ECO:0000256" key="4">
    <source>
        <dbReference type="ARBA" id="ARBA00022692"/>
    </source>
</evidence>
<dbReference type="NCBIfam" id="TIGR04057">
    <property type="entry name" value="SusC_RagA_signa"/>
    <property type="match status" value="1"/>
</dbReference>
<dbReference type="Gene3D" id="2.170.130.10">
    <property type="entry name" value="TonB-dependent receptor, plug domain"/>
    <property type="match status" value="1"/>
</dbReference>
<dbReference type="InterPro" id="IPR039426">
    <property type="entry name" value="TonB-dep_rcpt-like"/>
</dbReference>
<dbReference type="FunFam" id="2.170.130.10:FF:000003">
    <property type="entry name" value="SusC/RagA family TonB-linked outer membrane protein"/>
    <property type="match status" value="1"/>
</dbReference>
<comment type="similarity">
    <text evidence="7">Belongs to the TonB-dependent receptor family.</text>
</comment>
<dbReference type="Gene3D" id="2.60.40.1120">
    <property type="entry name" value="Carboxypeptidase-like, regulatory domain"/>
    <property type="match status" value="1"/>
</dbReference>
<evidence type="ECO:0000313" key="9">
    <source>
        <dbReference type="EMBL" id="SMC56712.1"/>
    </source>
</evidence>
<accession>A0A1W2A8B6</accession>
<dbReference type="Proteomes" id="UP000192756">
    <property type="component" value="Unassembled WGS sequence"/>
</dbReference>
<dbReference type="Gene3D" id="2.40.170.20">
    <property type="entry name" value="TonB-dependent receptor, beta-barrel domain"/>
    <property type="match status" value="1"/>
</dbReference>
<protein>
    <submittedName>
        <fullName evidence="9">TonB-linked outer membrane protein, SusC/RagA family</fullName>
    </submittedName>
</protein>
<keyword evidence="6 7" id="KW-0998">Cell outer membrane</keyword>
<comment type="subcellular location">
    <subcellularLocation>
        <location evidence="1 7">Cell outer membrane</location>
        <topology evidence="1 7">Multi-pass membrane protein</topology>
    </subcellularLocation>
</comment>
<feature type="domain" description="TonB-dependent receptor plug" evidence="8">
    <location>
        <begin position="128"/>
        <end position="235"/>
    </location>
</feature>
<keyword evidence="3 7" id="KW-1134">Transmembrane beta strand</keyword>
<sequence>MEIMRKHFYKTRLTLSALLLLFLYSGLVFSQEKTGVIKGRITDDSGALPAASVLIKGTKNGTTADADGNFSLRVAEGTYSLSVSYIGYNPVEKAGISVTAGKETIANFKLSSNVQLKEVVVSYGKQKAREVTGAVAQINAAELQDMPVGQFAQQLQGRVAGVQVAQSSGQPGRGMEFRIRGAASLFLTNQPLFVIDGLPVTGSINNINPSEIESFTVLKDASSTALYGSRAANGVVLITTKHAKPGDAKIEFSSNYGIQKIPTNKVPKMMNAREFATFMKERYEDQKIFQPSYVVPADQLAAYSNPDQYGEGTNWFDVLTRTAPIQSYDLTIQSANNKSSSTVVAGYQSQDGVIINTGTRLFSLRLNQDISLSNNKLKMGFNLAPSYRRDHNNRLATDGVNGFFEKVLEASPMFPAVNPDGSMPKLVNSPGMVSYINPYAQFTMSKDDYKTTRILGNAFLNYEFLKGLSLKTNLAADKGAETREQFTPSFINANSIASGLSSSVDNFSWTAEANLHYAGTLGKDHNIEALAGYSAQKFEQNSNSVSGTGFPSDDVPYLSAATSITAGSSNATAYSLLSAIARLNYNYKGRYLLQGAIRSDGSSRFGQDRKYGYFPSVSAGWIISDEAFMQKFKFVDFLKIRTSYGITGNNGFGNFDAIAKMGEFNYILNGALVSGNTINTLGNSELRWERNKQFDVGFELGLLNNRISINYDYYHKITDGMIQDRPIPRASGFQTIKYNIGEFAFWGHEIAVNTSNLTGALKWNSGFNISFERNIINALVAPGFIRRNNTVTSDYYRNQVGHRLGEFYGFIFEGLYKDAADLANSPKYGSASNVGTIKMRDVSGPNGVPDGVISDEYDRTFIGDPTPDFSFGINNSFRYKNFDLNIMMSGAVGGDILGPAKWAYLANMDGSRLPLAAIKDRWRSEQNPGSGVYPSTRIGTTAIGRQVNSQWVENGSYLTARNITLGYTVPLKGNLLLKTLRVYASVQQAFTITGYSGFSPEINLSGTDATAGIGIDENAYPIPRTFSVGISTTFK</sequence>
<dbReference type="AlphaFoldDB" id="A0A1W2A8B6"/>
<evidence type="ECO:0000256" key="2">
    <source>
        <dbReference type="ARBA" id="ARBA00022448"/>
    </source>
</evidence>
<dbReference type="SUPFAM" id="SSF56935">
    <property type="entry name" value="Porins"/>
    <property type="match status" value="1"/>
</dbReference>
<evidence type="ECO:0000313" key="10">
    <source>
        <dbReference type="Proteomes" id="UP000192756"/>
    </source>
</evidence>
<dbReference type="InterPro" id="IPR008969">
    <property type="entry name" value="CarboxyPept-like_regulatory"/>
</dbReference>
<evidence type="ECO:0000256" key="6">
    <source>
        <dbReference type="ARBA" id="ARBA00023237"/>
    </source>
</evidence>